<gene>
    <name evidence="9" type="ORF">G7K_4651-t1</name>
</gene>
<feature type="transmembrane region" description="Helical" evidence="7">
    <location>
        <begin position="107"/>
        <end position="128"/>
    </location>
</feature>
<keyword evidence="3 7" id="KW-0812">Transmembrane</keyword>
<keyword evidence="10" id="KW-1185">Reference proteome</keyword>
<feature type="transmembrane region" description="Helical" evidence="7">
    <location>
        <begin position="317"/>
        <end position="338"/>
    </location>
</feature>
<reference evidence="9 10" key="1">
    <citation type="journal article" date="2011" name="J. Gen. Appl. Microbiol.">
        <title>Draft genome sequencing of the enigmatic yeast Saitoella complicata.</title>
        <authorList>
            <person name="Nishida H."/>
            <person name="Hamamoto M."/>
            <person name="Sugiyama J."/>
        </authorList>
    </citation>
    <scope>NUCLEOTIDE SEQUENCE [LARGE SCALE GENOMIC DNA]</scope>
    <source>
        <strain evidence="9 10">NRRL Y-17804</strain>
    </source>
</reference>
<evidence type="ECO:0000256" key="4">
    <source>
        <dbReference type="ARBA" id="ARBA00022989"/>
    </source>
</evidence>
<dbReference type="Gene3D" id="1.20.1250.20">
    <property type="entry name" value="MFS general substrate transporter like domains"/>
    <property type="match status" value="1"/>
</dbReference>
<evidence type="ECO:0000256" key="5">
    <source>
        <dbReference type="ARBA" id="ARBA00023136"/>
    </source>
</evidence>
<evidence type="ECO:0000256" key="3">
    <source>
        <dbReference type="ARBA" id="ARBA00022692"/>
    </source>
</evidence>
<evidence type="ECO:0000256" key="2">
    <source>
        <dbReference type="ARBA" id="ARBA00022448"/>
    </source>
</evidence>
<dbReference type="SUPFAM" id="SSF103473">
    <property type="entry name" value="MFS general substrate transporter"/>
    <property type="match status" value="1"/>
</dbReference>
<dbReference type="PANTHER" id="PTHR23502">
    <property type="entry name" value="MAJOR FACILITATOR SUPERFAMILY"/>
    <property type="match status" value="1"/>
</dbReference>
<dbReference type="OrthoDB" id="2441642at2759"/>
<dbReference type="InterPro" id="IPR011701">
    <property type="entry name" value="MFS"/>
</dbReference>
<sequence>MAAPCKAAAVDLEEKAQLSQETAIDIVKPHSVFSDRAKKAIIFTASMGAFFSPLSANIYMPALTTIANDLNISNSQINLTVTTYLIFQGIAPSFIGNFSDTTGRRPAYIVCFTIYIIANIALALNNSYAGLLALRCLQSSGSSGTVALATAVVADVLTSSERGTYVGYASMPSILGPALSPILGGVISAKLGWHWIFWFLLIFTAAYLVPFLMFFPETCRKVVDDGSVLPPPSSWSLLNVMEQRKARRESTNAAVLKARIRKPSLPNPLATLVIVTDKEAALLLISNGLLYACYSAINVSTTSQFEKIYGFNSIQISLMYLPICGGSILSVITTGRFLNWNYRRHAQRLGITIDHKRQQDLTNFPIERARLEVAMPVLYLAAVTIIAYGWVMSAHVNIAGPCILLFLIGYALIAGNNCTSILMVDYYRHKPATATAANNLVRCLMGAAATAVINPMIEAMGIGWAITMIGLLWIAVTPLLWMLMRWGPRWREEKTEKPRRRNDSEGEDKK</sequence>
<dbReference type="Pfam" id="PF07690">
    <property type="entry name" value="MFS_1"/>
    <property type="match status" value="1"/>
</dbReference>
<dbReference type="FunFam" id="1.20.1720.10:FF:000009">
    <property type="entry name" value="MFS multidrug transporter"/>
    <property type="match status" value="1"/>
</dbReference>
<feature type="transmembrane region" description="Helical" evidence="7">
    <location>
        <begin position="75"/>
        <end position="95"/>
    </location>
</feature>
<dbReference type="EMBL" id="BACD03000034">
    <property type="protein sequence ID" value="GAO50527.1"/>
    <property type="molecule type" value="Genomic_DNA"/>
</dbReference>
<keyword evidence="2" id="KW-0813">Transport</keyword>
<dbReference type="RefSeq" id="XP_019025978.1">
    <property type="nucleotide sequence ID" value="XM_019170530.1"/>
</dbReference>
<dbReference type="GO" id="GO:0005886">
    <property type="term" value="C:plasma membrane"/>
    <property type="evidence" value="ECO:0007669"/>
    <property type="project" value="TreeGrafter"/>
</dbReference>
<evidence type="ECO:0000259" key="8">
    <source>
        <dbReference type="PROSITE" id="PS50850"/>
    </source>
</evidence>
<dbReference type="GO" id="GO:0015137">
    <property type="term" value="F:citrate transmembrane transporter activity"/>
    <property type="evidence" value="ECO:0007669"/>
    <property type="project" value="UniProtKB-ARBA"/>
</dbReference>
<dbReference type="AlphaFoldDB" id="A0A0E9NKX3"/>
<dbReference type="PROSITE" id="PS50850">
    <property type="entry name" value="MFS"/>
    <property type="match status" value="1"/>
</dbReference>
<dbReference type="Proteomes" id="UP000033140">
    <property type="component" value="Unassembled WGS sequence"/>
</dbReference>
<feature type="transmembrane region" description="Helical" evidence="7">
    <location>
        <begin position="195"/>
        <end position="215"/>
    </location>
</feature>
<evidence type="ECO:0000256" key="1">
    <source>
        <dbReference type="ARBA" id="ARBA00004141"/>
    </source>
</evidence>
<organism evidence="9 10">
    <name type="scientific">Saitoella complicata (strain BCRC 22490 / CBS 7301 / JCM 7358 / NBRC 10748 / NRRL Y-17804)</name>
    <dbReference type="NCBI Taxonomy" id="698492"/>
    <lineage>
        <taxon>Eukaryota</taxon>
        <taxon>Fungi</taxon>
        <taxon>Dikarya</taxon>
        <taxon>Ascomycota</taxon>
        <taxon>Taphrinomycotina</taxon>
        <taxon>Taphrinomycotina incertae sedis</taxon>
        <taxon>Saitoella</taxon>
    </lineage>
</organism>
<dbReference type="CDD" id="cd17323">
    <property type="entry name" value="MFS_Tpo1_MDR_like"/>
    <property type="match status" value="1"/>
</dbReference>
<feature type="transmembrane region" description="Helical" evidence="7">
    <location>
        <begin position="439"/>
        <end position="457"/>
    </location>
</feature>
<feature type="domain" description="Major facilitator superfamily (MFS) profile" evidence="8">
    <location>
        <begin position="41"/>
        <end position="488"/>
    </location>
</feature>
<keyword evidence="4 7" id="KW-1133">Transmembrane helix</keyword>
<feature type="transmembrane region" description="Helical" evidence="7">
    <location>
        <begin position="280"/>
        <end position="297"/>
    </location>
</feature>
<dbReference type="InterPro" id="IPR036259">
    <property type="entry name" value="MFS_trans_sf"/>
</dbReference>
<dbReference type="InterPro" id="IPR020846">
    <property type="entry name" value="MFS_dom"/>
</dbReference>
<protein>
    <recommendedName>
        <fullName evidence="8">Major facilitator superfamily (MFS) profile domain-containing protein</fullName>
    </recommendedName>
</protein>
<feature type="transmembrane region" description="Helical" evidence="7">
    <location>
        <begin position="463"/>
        <end position="484"/>
    </location>
</feature>
<dbReference type="STRING" id="698492.A0A0E9NKX3"/>
<comment type="caution">
    <text evidence="9">The sequence shown here is derived from an EMBL/GenBank/DDBJ whole genome shotgun (WGS) entry which is preliminary data.</text>
</comment>
<evidence type="ECO:0000313" key="10">
    <source>
        <dbReference type="Proteomes" id="UP000033140"/>
    </source>
</evidence>
<feature type="transmembrane region" description="Helical" evidence="7">
    <location>
        <begin position="40"/>
        <end position="60"/>
    </location>
</feature>
<dbReference type="PANTHER" id="PTHR23502:SF51">
    <property type="entry name" value="QUINIDINE RESISTANCE PROTEIN 1-RELATED"/>
    <property type="match status" value="1"/>
</dbReference>
<evidence type="ECO:0000256" key="7">
    <source>
        <dbReference type="SAM" id="Phobius"/>
    </source>
</evidence>
<dbReference type="FunFam" id="1.20.1250.20:FF:000172">
    <property type="entry name" value="MFS multidrug resistance transporter"/>
    <property type="match status" value="1"/>
</dbReference>
<dbReference type="GO" id="GO:0140115">
    <property type="term" value="P:export across plasma membrane"/>
    <property type="evidence" value="ECO:0007669"/>
    <property type="project" value="UniProtKB-ARBA"/>
</dbReference>
<evidence type="ECO:0000313" key="9">
    <source>
        <dbReference type="EMBL" id="GAO50527.1"/>
    </source>
</evidence>
<reference evidence="9 10" key="3">
    <citation type="journal article" date="2015" name="Genome Announc.">
        <title>Draft Genome Sequence of the Archiascomycetous Yeast Saitoella complicata.</title>
        <authorList>
            <person name="Yamauchi K."/>
            <person name="Kondo S."/>
            <person name="Hamamoto M."/>
            <person name="Takahashi Y."/>
            <person name="Ogura Y."/>
            <person name="Hayashi T."/>
            <person name="Nishida H."/>
        </authorList>
    </citation>
    <scope>NUCLEOTIDE SEQUENCE [LARGE SCALE GENOMIC DNA]</scope>
    <source>
        <strain evidence="9 10">NRRL Y-17804</strain>
    </source>
</reference>
<comment type="subcellular location">
    <subcellularLocation>
        <location evidence="1">Membrane</location>
        <topology evidence="1">Multi-pass membrane protein</topology>
    </subcellularLocation>
</comment>
<name>A0A0E9NKX3_SAICN</name>
<dbReference type="OMA" id="CFTIYII"/>
<evidence type="ECO:0000256" key="6">
    <source>
        <dbReference type="ARBA" id="ARBA00023180"/>
    </source>
</evidence>
<keyword evidence="5 7" id="KW-0472">Membrane</keyword>
<feature type="transmembrane region" description="Helical" evidence="7">
    <location>
        <begin position="373"/>
        <end position="391"/>
    </location>
</feature>
<proteinExistence type="predicted"/>
<feature type="transmembrane region" description="Helical" evidence="7">
    <location>
        <begin position="403"/>
        <end position="427"/>
    </location>
</feature>
<accession>A0A0E9NKX3</accession>
<keyword evidence="6" id="KW-0325">Glycoprotein</keyword>
<reference evidence="9 10" key="2">
    <citation type="journal article" date="2014" name="J. Gen. Appl. Microbiol.">
        <title>The early diverging ascomycetous budding yeast Saitoella complicata has three histone deacetylases belonging to the Clr6, Hos2, and Rpd3 lineages.</title>
        <authorList>
            <person name="Nishida H."/>
            <person name="Matsumoto T."/>
            <person name="Kondo S."/>
            <person name="Hamamoto M."/>
            <person name="Yoshikawa H."/>
        </authorList>
    </citation>
    <scope>NUCLEOTIDE SEQUENCE [LARGE SCALE GENOMIC DNA]</scope>
    <source>
        <strain evidence="9 10">NRRL Y-17804</strain>
    </source>
</reference>